<evidence type="ECO:0000256" key="1">
    <source>
        <dbReference type="ARBA" id="ARBA00005080"/>
    </source>
</evidence>
<evidence type="ECO:0000256" key="2">
    <source>
        <dbReference type="ARBA" id="ARBA00008085"/>
    </source>
</evidence>
<dbReference type="InterPro" id="IPR001474">
    <property type="entry name" value="GTP_CycHdrlase_I"/>
</dbReference>
<dbReference type="GO" id="GO:0005737">
    <property type="term" value="C:cytoplasm"/>
    <property type="evidence" value="ECO:0007669"/>
    <property type="project" value="TreeGrafter"/>
</dbReference>
<organism evidence="8 9">
    <name type="scientific">Elaeophora elaphi</name>
    <dbReference type="NCBI Taxonomy" id="1147741"/>
    <lineage>
        <taxon>Eukaryota</taxon>
        <taxon>Metazoa</taxon>
        <taxon>Ecdysozoa</taxon>
        <taxon>Nematoda</taxon>
        <taxon>Chromadorea</taxon>
        <taxon>Rhabditida</taxon>
        <taxon>Spirurina</taxon>
        <taxon>Spiruromorpha</taxon>
        <taxon>Filarioidea</taxon>
        <taxon>Onchocercidae</taxon>
        <taxon>Elaeophora</taxon>
    </lineage>
</organism>
<comment type="similarity">
    <text evidence="2">Belongs to the GTP cyclohydrolase I family.</text>
</comment>
<dbReference type="SUPFAM" id="SSF55620">
    <property type="entry name" value="Tetrahydrobiopterin biosynthesis enzymes-like"/>
    <property type="match status" value="1"/>
</dbReference>
<protein>
    <recommendedName>
        <fullName evidence="4">GTP cyclohydrolase 1</fullName>
        <ecNumber evidence="3">3.5.4.16</ecNumber>
    </recommendedName>
    <alternativeName>
        <fullName evidence="6">GTP cyclohydrolase I</fullName>
    </alternativeName>
</protein>
<evidence type="ECO:0000313" key="8">
    <source>
        <dbReference type="Proteomes" id="UP000050640"/>
    </source>
</evidence>
<dbReference type="AlphaFoldDB" id="A0A0R3RK29"/>
<dbReference type="PANTHER" id="PTHR11109:SF7">
    <property type="entry name" value="GTP CYCLOHYDROLASE 1"/>
    <property type="match status" value="1"/>
</dbReference>
<keyword evidence="8" id="KW-1185">Reference proteome</keyword>
<dbReference type="Proteomes" id="UP000050640">
    <property type="component" value="Unplaced"/>
</dbReference>
<dbReference type="InterPro" id="IPR043133">
    <property type="entry name" value="GTP-CH-I_C/QueF"/>
</dbReference>
<dbReference type="UniPathway" id="UPA00848">
    <property type="reaction ID" value="UER00151"/>
</dbReference>
<dbReference type="GO" id="GO:0005525">
    <property type="term" value="F:GTP binding"/>
    <property type="evidence" value="ECO:0007669"/>
    <property type="project" value="TreeGrafter"/>
</dbReference>
<dbReference type="Gene3D" id="3.30.1130.10">
    <property type="match status" value="1"/>
</dbReference>
<proteinExistence type="inferred from homology"/>
<name>A0A0R3RK29_9BILA</name>
<comment type="pathway">
    <text evidence="1">Cofactor biosynthesis; 7,8-dihydroneopterin triphosphate biosynthesis; 7,8-dihydroneopterin triphosphate from GTP: step 1/1.</text>
</comment>
<dbReference type="WBParaSite" id="EEL_0000183801-mRNA-1">
    <property type="protein sequence ID" value="EEL_0000183801-mRNA-1"/>
    <property type="gene ID" value="EEL_0000183801"/>
</dbReference>
<sequence>MQQVQCNNVAQHSSLLLTKYENFSEAYETIIRHCGDDCNHSGLIKIPERAAQDIEIFFLSKHHMVLCIYKTHKSYIPKKVLGFSKIAHITEITRMINETNRTTLTKVIQPSGVGVLIETSRMVGGFREDAKTREEFLKLIIG</sequence>
<feature type="domain" description="GTP cyclohydrolase I" evidence="7">
    <location>
        <begin position="51"/>
        <end position="121"/>
    </location>
</feature>
<dbReference type="GO" id="GO:0003934">
    <property type="term" value="F:GTP cyclohydrolase I activity"/>
    <property type="evidence" value="ECO:0007669"/>
    <property type="project" value="UniProtKB-EC"/>
</dbReference>
<evidence type="ECO:0000256" key="4">
    <source>
        <dbReference type="ARBA" id="ARBA00017272"/>
    </source>
</evidence>
<evidence type="ECO:0000259" key="7">
    <source>
        <dbReference type="Pfam" id="PF01227"/>
    </source>
</evidence>
<dbReference type="PANTHER" id="PTHR11109">
    <property type="entry name" value="GTP CYCLOHYDROLASE I"/>
    <property type="match status" value="1"/>
</dbReference>
<evidence type="ECO:0000256" key="3">
    <source>
        <dbReference type="ARBA" id="ARBA00012715"/>
    </source>
</evidence>
<dbReference type="Pfam" id="PF01227">
    <property type="entry name" value="GTP_cyclohydroI"/>
    <property type="match status" value="1"/>
</dbReference>
<dbReference type="InterPro" id="IPR020602">
    <property type="entry name" value="GTP_CycHdrlase_I_dom"/>
</dbReference>
<accession>A0A0R3RK29</accession>
<dbReference type="GO" id="GO:0008270">
    <property type="term" value="F:zinc ion binding"/>
    <property type="evidence" value="ECO:0007669"/>
    <property type="project" value="TreeGrafter"/>
</dbReference>
<dbReference type="STRING" id="1147741.A0A0R3RK29"/>
<evidence type="ECO:0000256" key="5">
    <source>
        <dbReference type="ARBA" id="ARBA00022801"/>
    </source>
</evidence>
<evidence type="ECO:0000256" key="6">
    <source>
        <dbReference type="ARBA" id="ARBA00030854"/>
    </source>
</evidence>
<dbReference type="GO" id="GO:0006729">
    <property type="term" value="P:tetrahydrobiopterin biosynthetic process"/>
    <property type="evidence" value="ECO:0007669"/>
    <property type="project" value="TreeGrafter"/>
</dbReference>
<evidence type="ECO:0000313" key="9">
    <source>
        <dbReference type="WBParaSite" id="EEL_0000183801-mRNA-1"/>
    </source>
</evidence>
<dbReference type="EC" id="3.5.4.16" evidence="3"/>
<dbReference type="GO" id="GO:0046654">
    <property type="term" value="P:tetrahydrofolate biosynthetic process"/>
    <property type="evidence" value="ECO:0007669"/>
    <property type="project" value="InterPro"/>
</dbReference>
<reference evidence="9" key="1">
    <citation type="submission" date="2017-02" db="UniProtKB">
        <authorList>
            <consortium name="WormBaseParasite"/>
        </authorList>
    </citation>
    <scope>IDENTIFICATION</scope>
</reference>
<keyword evidence="5" id="KW-0378">Hydrolase</keyword>